<protein>
    <submittedName>
        <fullName evidence="1">Uncharacterized protein</fullName>
    </submittedName>
</protein>
<proteinExistence type="predicted"/>
<keyword evidence="2" id="KW-1185">Reference proteome</keyword>
<dbReference type="Proteomes" id="UP001060085">
    <property type="component" value="Linkage Group LG06"/>
</dbReference>
<evidence type="ECO:0000313" key="2">
    <source>
        <dbReference type="Proteomes" id="UP001060085"/>
    </source>
</evidence>
<name>A0ACC0AH79_CATRO</name>
<comment type="caution">
    <text evidence="1">The sequence shown here is derived from an EMBL/GenBank/DDBJ whole genome shotgun (WGS) entry which is preliminary data.</text>
</comment>
<reference evidence="2" key="1">
    <citation type="journal article" date="2023" name="Nat. Plants">
        <title>Single-cell RNA sequencing provides a high-resolution roadmap for understanding the multicellular compartmentation of specialized metabolism.</title>
        <authorList>
            <person name="Sun S."/>
            <person name="Shen X."/>
            <person name="Li Y."/>
            <person name="Li Y."/>
            <person name="Wang S."/>
            <person name="Li R."/>
            <person name="Zhang H."/>
            <person name="Shen G."/>
            <person name="Guo B."/>
            <person name="Wei J."/>
            <person name="Xu J."/>
            <person name="St-Pierre B."/>
            <person name="Chen S."/>
            <person name="Sun C."/>
        </authorList>
    </citation>
    <scope>NUCLEOTIDE SEQUENCE [LARGE SCALE GENOMIC DNA]</scope>
</reference>
<dbReference type="EMBL" id="CM044706">
    <property type="protein sequence ID" value="KAI5658846.1"/>
    <property type="molecule type" value="Genomic_DNA"/>
</dbReference>
<sequence length="113" mass="12430">MASSVHVGDIWQWPAMYHSLPNPFVIRPPCGCPIPFDMSYPAMSLPSLQYTVLLSSSPASIARIRPHDVSLASRLCLGFLFHFAIELRGSKSKELFRASSLLVLCARSLSIPA</sequence>
<organism evidence="1 2">
    <name type="scientific">Catharanthus roseus</name>
    <name type="common">Madagascar periwinkle</name>
    <name type="synonym">Vinca rosea</name>
    <dbReference type="NCBI Taxonomy" id="4058"/>
    <lineage>
        <taxon>Eukaryota</taxon>
        <taxon>Viridiplantae</taxon>
        <taxon>Streptophyta</taxon>
        <taxon>Embryophyta</taxon>
        <taxon>Tracheophyta</taxon>
        <taxon>Spermatophyta</taxon>
        <taxon>Magnoliopsida</taxon>
        <taxon>eudicotyledons</taxon>
        <taxon>Gunneridae</taxon>
        <taxon>Pentapetalae</taxon>
        <taxon>asterids</taxon>
        <taxon>lamiids</taxon>
        <taxon>Gentianales</taxon>
        <taxon>Apocynaceae</taxon>
        <taxon>Rauvolfioideae</taxon>
        <taxon>Vinceae</taxon>
        <taxon>Catharanthinae</taxon>
        <taxon>Catharanthus</taxon>
    </lineage>
</organism>
<evidence type="ECO:0000313" key="1">
    <source>
        <dbReference type="EMBL" id="KAI5658846.1"/>
    </source>
</evidence>
<gene>
    <name evidence="1" type="ORF">M9H77_27639</name>
</gene>
<accession>A0ACC0AH79</accession>